<dbReference type="EMBL" id="AP026866">
    <property type="protein sequence ID" value="BDS07408.1"/>
    <property type="molecule type" value="Genomic_DNA"/>
</dbReference>
<protein>
    <submittedName>
        <fullName evidence="1">Uncharacterized protein</fullName>
    </submittedName>
</protein>
<name>A0AAT9FN81_9BACT</name>
<dbReference type="AlphaFoldDB" id="A0AAT9FN81"/>
<proteinExistence type="predicted"/>
<sequence length="135" mass="15414">MNNRIRQFETIDQLWAAMLDRSTGDDEHDPFADYEDFFIASLTKRFGGDTDGEDWEVLQISSSVDAFHINISISKLNHELITYFRNLLLQSLPDESVLVAVFDSGISGDSRHLGSLVVFKDELWITRELTSEVDL</sequence>
<organism evidence="1">
    <name type="scientific">Oceaniferula spumae</name>
    <dbReference type="NCBI Taxonomy" id="2979115"/>
    <lineage>
        <taxon>Bacteria</taxon>
        <taxon>Pseudomonadati</taxon>
        <taxon>Verrucomicrobiota</taxon>
        <taxon>Verrucomicrobiia</taxon>
        <taxon>Verrucomicrobiales</taxon>
        <taxon>Verrucomicrobiaceae</taxon>
        <taxon>Oceaniferula</taxon>
    </lineage>
</organism>
<gene>
    <name evidence="1" type="ORF">NT6N_24480</name>
</gene>
<evidence type="ECO:0000313" key="1">
    <source>
        <dbReference type="EMBL" id="BDS07408.1"/>
    </source>
</evidence>
<dbReference type="KEGG" id="osu:NT6N_24480"/>
<accession>A0AAT9FN81</accession>
<reference evidence="1" key="1">
    <citation type="submission" date="2024-07" db="EMBL/GenBank/DDBJ databases">
        <title>Complete genome sequence of Verrucomicrobiaceae bacterium NT6N.</title>
        <authorList>
            <person name="Huang C."/>
            <person name="Takami H."/>
            <person name="Hamasaki K."/>
        </authorList>
    </citation>
    <scope>NUCLEOTIDE SEQUENCE</scope>
    <source>
        <strain evidence="1">NT6N</strain>
    </source>
</reference>